<dbReference type="OrthoDB" id="10043391at2759"/>
<evidence type="ECO:0000259" key="1">
    <source>
        <dbReference type="PROSITE" id="PS51212"/>
    </source>
</evidence>
<protein>
    <recommendedName>
        <fullName evidence="1">WSC domain-containing protein</fullName>
    </recommendedName>
</protein>
<accession>A0A8B6GEL1</accession>
<dbReference type="AlphaFoldDB" id="A0A8B6GEL1"/>
<feature type="non-terminal residue" evidence="2">
    <location>
        <position position="1"/>
    </location>
</feature>
<comment type="caution">
    <text evidence="2">The sequence shown here is derived from an EMBL/GenBank/DDBJ whole genome shotgun (WGS) entry which is preliminary data.</text>
</comment>
<keyword evidence="3" id="KW-1185">Reference proteome</keyword>
<evidence type="ECO:0000313" key="3">
    <source>
        <dbReference type="Proteomes" id="UP000596742"/>
    </source>
</evidence>
<reference evidence="2" key="1">
    <citation type="submission" date="2018-11" db="EMBL/GenBank/DDBJ databases">
        <authorList>
            <person name="Alioto T."/>
            <person name="Alioto T."/>
        </authorList>
    </citation>
    <scope>NUCLEOTIDE SEQUENCE</scope>
</reference>
<name>A0A8B6GEL1_MYTGA</name>
<dbReference type="EMBL" id="UYJE01008291">
    <property type="protein sequence ID" value="VDI62746.1"/>
    <property type="molecule type" value="Genomic_DNA"/>
</dbReference>
<evidence type="ECO:0000313" key="2">
    <source>
        <dbReference type="EMBL" id="VDI62746.1"/>
    </source>
</evidence>
<dbReference type="PROSITE" id="PS51212">
    <property type="entry name" value="WSC"/>
    <property type="match status" value="1"/>
</dbReference>
<sequence>NANQCFCGDDPYQYGPGDVSDYYLGDYDCDKQCCGDSEQICGGRWRLSVYETGNETES</sequence>
<organism evidence="2 3">
    <name type="scientific">Mytilus galloprovincialis</name>
    <name type="common">Mediterranean mussel</name>
    <dbReference type="NCBI Taxonomy" id="29158"/>
    <lineage>
        <taxon>Eukaryota</taxon>
        <taxon>Metazoa</taxon>
        <taxon>Spiralia</taxon>
        <taxon>Lophotrochozoa</taxon>
        <taxon>Mollusca</taxon>
        <taxon>Bivalvia</taxon>
        <taxon>Autobranchia</taxon>
        <taxon>Pteriomorphia</taxon>
        <taxon>Mytilida</taxon>
        <taxon>Mytiloidea</taxon>
        <taxon>Mytilidae</taxon>
        <taxon>Mytilinae</taxon>
        <taxon>Mytilus</taxon>
    </lineage>
</organism>
<gene>
    <name evidence="2" type="ORF">MGAL_10B088274</name>
</gene>
<feature type="domain" description="WSC" evidence="1">
    <location>
        <begin position="1"/>
        <end position="53"/>
    </location>
</feature>
<dbReference type="InterPro" id="IPR002889">
    <property type="entry name" value="WSC_carb-bd"/>
</dbReference>
<dbReference type="Proteomes" id="UP000596742">
    <property type="component" value="Unassembled WGS sequence"/>
</dbReference>
<proteinExistence type="predicted"/>